<keyword evidence="4 7" id="KW-0812">Transmembrane</keyword>
<dbReference type="InterPro" id="IPR011014">
    <property type="entry name" value="MscS_channel_TM-2"/>
</dbReference>
<dbReference type="InterPro" id="IPR049278">
    <property type="entry name" value="MS_channel_C"/>
</dbReference>
<evidence type="ECO:0000259" key="8">
    <source>
        <dbReference type="Pfam" id="PF00924"/>
    </source>
</evidence>
<evidence type="ECO:0000256" key="7">
    <source>
        <dbReference type="SAM" id="Phobius"/>
    </source>
</evidence>
<dbReference type="InterPro" id="IPR010920">
    <property type="entry name" value="LSM_dom_sf"/>
</dbReference>
<dbReference type="Pfam" id="PF00924">
    <property type="entry name" value="MS_channel_2nd"/>
    <property type="match status" value="1"/>
</dbReference>
<organism evidence="10 11">
    <name type="scientific">Alteromonas ponticola</name>
    <dbReference type="NCBI Taxonomy" id="2720613"/>
    <lineage>
        <taxon>Bacteria</taxon>
        <taxon>Pseudomonadati</taxon>
        <taxon>Pseudomonadota</taxon>
        <taxon>Gammaproteobacteria</taxon>
        <taxon>Alteromonadales</taxon>
        <taxon>Alteromonadaceae</taxon>
        <taxon>Alteromonas/Salinimonas group</taxon>
        <taxon>Alteromonas</taxon>
    </lineage>
</organism>
<dbReference type="Gene3D" id="2.30.30.60">
    <property type="match status" value="1"/>
</dbReference>
<dbReference type="SUPFAM" id="SSF82689">
    <property type="entry name" value="Mechanosensitive channel protein MscS (YggB), C-terminal domain"/>
    <property type="match status" value="1"/>
</dbReference>
<dbReference type="InterPro" id="IPR006685">
    <property type="entry name" value="MscS_channel_2nd"/>
</dbReference>
<feature type="transmembrane region" description="Helical" evidence="7">
    <location>
        <begin position="106"/>
        <end position="126"/>
    </location>
</feature>
<evidence type="ECO:0000256" key="3">
    <source>
        <dbReference type="ARBA" id="ARBA00022475"/>
    </source>
</evidence>
<dbReference type="PANTHER" id="PTHR30347:SF1">
    <property type="entry name" value="MECHANOSENSITIVE CHANNEL MSCK"/>
    <property type="match status" value="1"/>
</dbReference>
<evidence type="ECO:0000256" key="2">
    <source>
        <dbReference type="ARBA" id="ARBA00008017"/>
    </source>
</evidence>
<dbReference type="Gene3D" id="1.10.287.1260">
    <property type="match status" value="1"/>
</dbReference>
<dbReference type="PANTHER" id="PTHR30347">
    <property type="entry name" value="POTASSIUM CHANNEL RELATED"/>
    <property type="match status" value="1"/>
</dbReference>
<feature type="domain" description="Mechanosensitive ion channel MscS C-terminal" evidence="9">
    <location>
        <begin position="199"/>
        <end position="283"/>
    </location>
</feature>
<name>A0ABX1R302_9ALTE</name>
<dbReference type="InterPro" id="IPR023408">
    <property type="entry name" value="MscS_beta-dom_sf"/>
</dbReference>
<feature type="domain" description="Mechanosensitive ion channel MscS" evidence="8">
    <location>
        <begin position="124"/>
        <end position="190"/>
    </location>
</feature>
<dbReference type="InterPro" id="IPR011066">
    <property type="entry name" value="MscS_channel_C_sf"/>
</dbReference>
<feature type="transmembrane region" description="Helical" evidence="7">
    <location>
        <begin position="83"/>
        <end position="100"/>
    </location>
</feature>
<dbReference type="Proteomes" id="UP000709336">
    <property type="component" value="Unassembled WGS sequence"/>
</dbReference>
<evidence type="ECO:0000256" key="1">
    <source>
        <dbReference type="ARBA" id="ARBA00004651"/>
    </source>
</evidence>
<keyword evidence="6 7" id="KW-0472">Membrane</keyword>
<dbReference type="Gene3D" id="3.30.70.100">
    <property type="match status" value="1"/>
</dbReference>
<feature type="transmembrane region" description="Helical" evidence="7">
    <location>
        <begin position="37"/>
        <end position="56"/>
    </location>
</feature>
<proteinExistence type="inferred from homology"/>
<evidence type="ECO:0000313" key="10">
    <source>
        <dbReference type="EMBL" id="NMH59892.1"/>
    </source>
</evidence>
<evidence type="ECO:0000256" key="4">
    <source>
        <dbReference type="ARBA" id="ARBA00022692"/>
    </source>
</evidence>
<sequence>MTNQHISRPREFSVQELLAEIRQYLSFELFTLFKHTFTLGELLFIPIVFLIGSWVIRKLAHLSTYRLRKTGASADTVHLFKRIFYIIAFAILIVTTLEMLSVPLTAFAFLSGAIAIGVGFGAQNIINNFISGWILMWERPIRIGDFLEVDNARGSVEAINTRSTRIRRIDGVHMLIPNSKLLENTVINWTLIDRLTRTTVKVGVAYGSPCKKVAELIEQAVTMQEDILTEPKPVVIFEDFGDNALVFEVYFWVNATVERDLRKIRSAVRFAIDELFNDANIVIAFPQRDVHIDGSLSLVRPKKEVDA</sequence>
<gene>
    <name evidence="10" type="ORF">HCJ96_07685</name>
</gene>
<evidence type="ECO:0000256" key="5">
    <source>
        <dbReference type="ARBA" id="ARBA00022989"/>
    </source>
</evidence>
<keyword evidence="5 7" id="KW-1133">Transmembrane helix</keyword>
<keyword evidence="3" id="KW-1003">Cell membrane</keyword>
<dbReference type="InterPro" id="IPR052702">
    <property type="entry name" value="MscS-like_channel"/>
</dbReference>
<evidence type="ECO:0000256" key="6">
    <source>
        <dbReference type="ARBA" id="ARBA00023136"/>
    </source>
</evidence>
<dbReference type="EMBL" id="JAATNW010000004">
    <property type="protein sequence ID" value="NMH59892.1"/>
    <property type="molecule type" value="Genomic_DNA"/>
</dbReference>
<accession>A0ABX1R302</accession>
<dbReference type="SUPFAM" id="SSF82861">
    <property type="entry name" value="Mechanosensitive channel protein MscS (YggB), transmembrane region"/>
    <property type="match status" value="1"/>
</dbReference>
<protein>
    <submittedName>
        <fullName evidence="10">Mechanosensitive ion channel</fullName>
    </submittedName>
</protein>
<evidence type="ECO:0000259" key="9">
    <source>
        <dbReference type="Pfam" id="PF21082"/>
    </source>
</evidence>
<comment type="caution">
    <text evidence="10">The sequence shown here is derived from an EMBL/GenBank/DDBJ whole genome shotgun (WGS) entry which is preliminary data.</text>
</comment>
<keyword evidence="11" id="KW-1185">Reference proteome</keyword>
<evidence type="ECO:0000313" key="11">
    <source>
        <dbReference type="Proteomes" id="UP000709336"/>
    </source>
</evidence>
<reference evidence="10 11" key="1">
    <citation type="submission" date="2020-03" db="EMBL/GenBank/DDBJ databases">
        <title>Alteromonas ponticola sp. nov., isolated from seawater.</title>
        <authorList>
            <person name="Yoon J.-H."/>
            <person name="Kim Y.-O."/>
        </authorList>
    </citation>
    <scope>NUCLEOTIDE SEQUENCE [LARGE SCALE GENOMIC DNA]</scope>
    <source>
        <strain evidence="10 11">MYP5</strain>
    </source>
</reference>
<comment type="subcellular location">
    <subcellularLocation>
        <location evidence="1">Cell membrane</location>
        <topology evidence="1">Multi-pass membrane protein</topology>
    </subcellularLocation>
</comment>
<dbReference type="SUPFAM" id="SSF50182">
    <property type="entry name" value="Sm-like ribonucleoproteins"/>
    <property type="match status" value="1"/>
</dbReference>
<dbReference type="Pfam" id="PF21082">
    <property type="entry name" value="MS_channel_3rd"/>
    <property type="match status" value="1"/>
</dbReference>
<comment type="similarity">
    <text evidence="2">Belongs to the MscS (TC 1.A.23) family.</text>
</comment>